<organism evidence="1 2">
    <name type="scientific">Hypoxylon rubiginosum</name>
    <dbReference type="NCBI Taxonomy" id="110542"/>
    <lineage>
        <taxon>Eukaryota</taxon>
        <taxon>Fungi</taxon>
        <taxon>Dikarya</taxon>
        <taxon>Ascomycota</taxon>
        <taxon>Pezizomycotina</taxon>
        <taxon>Sordariomycetes</taxon>
        <taxon>Xylariomycetidae</taxon>
        <taxon>Xylariales</taxon>
        <taxon>Hypoxylaceae</taxon>
        <taxon>Hypoxylon</taxon>
    </lineage>
</organism>
<protein>
    <submittedName>
        <fullName evidence="1">DNA polymerase ligase-domain-containing protein</fullName>
    </submittedName>
</protein>
<dbReference type="Proteomes" id="UP001497680">
    <property type="component" value="Unassembled WGS sequence"/>
</dbReference>
<gene>
    <name evidence="1" type="ORF">F4821DRAFT_231435</name>
</gene>
<dbReference type="EMBL" id="MU394296">
    <property type="protein sequence ID" value="KAI6089238.1"/>
    <property type="molecule type" value="Genomic_DNA"/>
</dbReference>
<keyword evidence="1" id="KW-0436">Ligase</keyword>
<evidence type="ECO:0000313" key="1">
    <source>
        <dbReference type="EMBL" id="KAI6089238.1"/>
    </source>
</evidence>
<name>A0ACC0D9B1_9PEZI</name>
<keyword evidence="2" id="KW-1185">Reference proteome</keyword>
<sequence>MPTKRGPSPKFVGNPFIKKKNLEWSLGIPSSTHDSDGSSSFDEPNGQELRSEDGGPKASAVEAGKAKIEDHLDYFTGLLTKAALSPFPSGIPRLLTEGYRRLYEANSGNPKGAHFIVHQHDHPVAGTHYDLRLQINETSSASWAIMYGLPGDPNSQRLNRNATETRIHCLWNHLRETASASTGSLIIWDTGTYTVLFGRERSKRGDSTLQSESDYDPSPELTEQEKLRQAFQARKIRIRLHGTRLPHNYVLNLRLTKDEDIAGRAKGSRRPKFRRRRGGLAQGRGGRGAGKGKVAEPETTSDSDSDSDSDDQSEIVNAPSQEADKGEDVSAMEKEIRELEDEEVRRTNAYPGANNSIGSVHQRRWYLSIDRTASGFTKHRRAGKVVWEPDGDAAEMEEDAGGRLKYPFYVHGVEVERSVVTGRLGAEVLRDEGVVGYVGRKGWRPVLK</sequence>
<accession>A0ACC0D9B1</accession>
<reference evidence="1 2" key="1">
    <citation type="journal article" date="2022" name="New Phytol.">
        <title>Ecological generalism drives hyperdiversity of secondary metabolite gene clusters in xylarialean endophytes.</title>
        <authorList>
            <person name="Franco M.E.E."/>
            <person name="Wisecaver J.H."/>
            <person name="Arnold A.E."/>
            <person name="Ju Y.M."/>
            <person name="Slot J.C."/>
            <person name="Ahrendt S."/>
            <person name="Moore L.P."/>
            <person name="Eastman K.E."/>
            <person name="Scott K."/>
            <person name="Konkel Z."/>
            <person name="Mondo S.J."/>
            <person name="Kuo A."/>
            <person name="Hayes R.D."/>
            <person name="Haridas S."/>
            <person name="Andreopoulos B."/>
            <person name="Riley R."/>
            <person name="LaButti K."/>
            <person name="Pangilinan J."/>
            <person name="Lipzen A."/>
            <person name="Amirebrahimi M."/>
            <person name="Yan J."/>
            <person name="Adam C."/>
            <person name="Keymanesh K."/>
            <person name="Ng V."/>
            <person name="Louie K."/>
            <person name="Northen T."/>
            <person name="Drula E."/>
            <person name="Henrissat B."/>
            <person name="Hsieh H.M."/>
            <person name="Youens-Clark K."/>
            <person name="Lutzoni F."/>
            <person name="Miadlikowska J."/>
            <person name="Eastwood D.C."/>
            <person name="Hamelin R.C."/>
            <person name="Grigoriev I.V."/>
            <person name="U'Ren J.M."/>
        </authorList>
    </citation>
    <scope>NUCLEOTIDE SEQUENCE [LARGE SCALE GENOMIC DNA]</scope>
    <source>
        <strain evidence="1 2">ER1909</strain>
    </source>
</reference>
<evidence type="ECO:0000313" key="2">
    <source>
        <dbReference type="Proteomes" id="UP001497680"/>
    </source>
</evidence>
<comment type="caution">
    <text evidence="1">The sequence shown here is derived from an EMBL/GenBank/DDBJ whole genome shotgun (WGS) entry which is preliminary data.</text>
</comment>
<proteinExistence type="predicted"/>